<dbReference type="PANTHER" id="PTHR30388">
    <property type="entry name" value="ALDEHYDE OXIDOREDUCTASE MOLYBDENUM COFACTOR ASSEMBLY PROTEIN"/>
    <property type="match status" value="1"/>
</dbReference>
<dbReference type="EMBL" id="AYKF01000099">
    <property type="protein sequence ID" value="ROO26760.1"/>
    <property type="molecule type" value="Genomic_DNA"/>
</dbReference>
<proteinExistence type="predicted"/>
<dbReference type="Pfam" id="PF13478">
    <property type="entry name" value="XdhC_C"/>
    <property type="match status" value="1"/>
</dbReference>
<dbReference type="InterPro" id="IPR027051">
    <property type="entry name" value="XdhC_Rossmann_dom"/>
</dbReference>
<evidence type="ECO:0000313" key="5">
    <source>
        <dbReference type="Proteomes" id="UP000285123"/>
    </source>
</evidence>
<organism evidence="4 5">
    <name type="scientific">Salinisphaera orenii YIM 95161</name>
    <dbReference type="NCBI Taxonomy" id="1051139"/>
    <lineage>
        <taxon>Bacteria</taxon>
        <taxon>Pseudomonadati</taxon>
        <taxon>Pseudomonadota</taxon>
        <taxon>Gammaproteobacteria</taxon>
        <taxon>Salinisphaerales</taxon>
        <taxon>Salinisphaeraceae</taxon>
        <taxon>Salinisphaera</taxon>
    </lineage>
</organism>
<evidence type="ECO:0000256" key="1">
    <source>
        <dbReference type="SAM" id="MobiDB-lite"/>
    </source>
</evidence>
<dbReference type="InterPro" id="IPR003777">
    <property type="entry name" value="XdhC_CoxI"/>
</dbReference>
<dbReference type="Pfam" id="PF02625">
    <property type="entry name" value="XdhC_CoxI"/>
    <property type="match status" value="1"/>
</dbReference>
<dbReference type="AlphaFoldDB" id="A0A423PMD4"/>
<name>A0A423PMD4_9GAMM</name>
<dbReference type="InterPro" id="IPR052698">
    <property type="entry name" value="MoCofactor_Util/Proc"/>
</dbReference>
<dbReference type="OrthoDB" id="9815497at2"/>
<dbReference type="RefSeq" id="WP_123591771.1">
    <property type="nucleotide sequence ID" value="NZ_AYKF01000099.1"/>
</dbReference>
<dbReference type="Proteomes" id="UP000285123">
    <property type="component" value="Unassembled WGS sequence"/>
</dbReference>
<dbReference type="Gene3D" id="3.40.50.720">
    <property type="entry name" value="NAD(P)-binding Rossmann-like Domain"/>
    <property type="match status" value="1"/>
</dbReference>
<feature type="domain" description="XdhC Rossmann" evidence="3">
    <location>
        <begin position="189"/>
        <end position="330"/>
    </location>
</feature>
<sequence length="342" mass="35982">MIETAAHTIAATGDRDDDPAAAAADWPAWPTYGLVEDLLPVLMRWHNAGRRAALATLVTIEGSSPRPLGSEMAVSDHGEVAGYVSGGCVEGAVAAHAAGVLAGGPPVMLDYGAGSPVLDVQLTCGGRIGIFVRALSDLDTYVDTLNAARQARRAIDVTVDLDDGRHLFDTALPRGRRGFRSQHLPPPRLVVAGGDPVTLALCQLAPTFGFETILLRPYGPSCAPPGTTLVHYDTRPLARALSELNLDAHTAVYTLTHDLDDDDRVLAHALASPAFAIGALGSRRKTRERAARLRDAGFDAAAIDRLNSPAGLDIGARQPREIALSVLAELTTHRPHADAGTC</sequence>
<feature type="domain" description="XdhC- CoxI" evidence="2">
    <location>
        <begin position="45"/>
        <end position="112"/>
    </location>
</feature>
<accession>A0A423PMD4</accession>
<gene>
    <name evidence="4" type="ORF">SAHL_12655</name>
</gene>
<dbReference type="PANTHER" id="PTHR30388:SF4">
    <property type="entry name" value="MOLYBDENUM COFACTOR INSERTION CHAPERONE PAOD"/>
    <property type="match status" value="1"/>
</dbReference>
<evidence type="ECO:0000259" key="2">
    <source>
        <dbReference type="Pfam" id="PF02625"/>
    </source>
</evidence>
<feature type="region of interest" description="Disordered" evidence="1">
    <location>
        <begin position="1"/>
        <end position="22"/>
    </location>
</feature>
<evidence type="ECO:0000259" key="3">
    <source>
        <dbReference type="Pfam" id="PF13478"/>
    </source>
</evidence>
<reference evidence="4 5" key="1">
    <citation type="submission" date="2013-10" db="EMBL/GenBank/DDBJ databases">
        <title>Salinisphaera halophila YIM 95161 Genome Sequencing.</title>
        <authorList>
            <person name="Lai Q."/>
            <person name="Li C."/>
            <person name="Shao Z."/>
        </authorList>
    </citation>
    <scope>NUCLEOTIDE SEQUENCE [LARGE SCALE GENOMIC DNA]</scope>
    <source>
        <strain evidence="4 5">YIM 95161</strain>
    </source>
</reference>
<evidence type="ECO:0000313" key="4">
    <source>
        <dbReference type="EMBL" id="ROO26760.1"/>
    </source>
</evidence>
<comment type="caution">
    <text evidence="4">The sequence shown here is derived from an EMBL/GenBank/DDBJ whole genome shotgun (WGS) entry which is preliminary data.</text>
</comment>
<protein>
    <submittedName>
        <fullName evidence="4">Xanthine dehydrogenase</fullName>
    </submittedName>
</protein>